<proteinExistence type="predicted"/>
<gene>
    <name evidence="1" type="ORF">MNBD_GAMMA08-214</name>
</gene>
<sequence>MDTYIIRFYRKNEDSNKNQPDDTLGVIETVDNGNNYYFKSIDELLLILHQLCVTKIPEFPGPASL</sequence>
<accession>A0A3B0XCZ1</accession>
<protein>
    <submittedName>
        <fullName evidence="1">Uncharacterized protein</fullName>
    </submittedName>
</protein>
<name>A0A3B0XCZ1_9ZZZZ</name>
<reference evidence="1" key="1">
    <citation type="submission" date="2018-06" db="EMBL/GenBank/DDBJ databases">
        <authorList>
            <person name="Zhirakovskaya E."/>
        </authorList>
    </citation>
    <scope>NUCLEOTIDE SEQUENCE</scope>
</reference>
<evidence type="ECO:0000313" key="1">
    <source>
        <dbReference type="EMBL" id="VAW66165.1"/>
    </source>
</evidence>
<organism evidence="1">
    <name type="scientific">hydrothermal vent metagenome</name>
    <dbReference type="NCBI Taxonomy" id="652676"/>
    <lineage>
        <taxon>unclassified sequences</taxon>
        <taxon>metagenomes</taxon>
        <taxon>ecological metagenomes</taxon>
    </lineage>
</organism>
<dbReference type="AlphaFoldDB" id="A0A3B0XCZ1"/>
<dbReference type="EMBL" id="UOFH01000337">
    <property type="protein sequence ID" value="VAW66165.1"/>
    <property type="molecule type" value="Genomic_DNA"/>
</dbReference>